<reference evidence="3 4" key="1">
    <citation type="submission" date="2017-04" db="EMBL/GenBank/DDBJ databases">
        <title>Draft genome sequence of Tuber borchii Vittad., a whitish edible truffle.</title>
        <authorList>
            <consortium name="DOE Joint Genome Institute"/>
            <person name="Murat C."/>
            <person name="Kuo A."/>
            <person name="Barry K.W."/>
            <person name="Clum A."/>
            <person name="Dockter R.B."/>
            <person name="Fauchery L."/>
            <person name="Iotti M."/>
            <person name="Kohler A."/>
            <person name="Labutti K."/>
            <person name="Lindquist E.A."/>
            <person name="Lipzen A."/>
            <person name="Ohm R.A."/>
            <person name="Wang M."/>
            <person name="Grigoriev I.V."/>
            <person name="Zambonelli A."/>
            <person name="Martin F.M."/>
        </authorList>
    </citation>
    <scope>NUCLEOTIDE SEQUENCE [LARGE SCALE GENOMIC DNA]</scope>
    <source>
        <strain evidence="3 4">Tbo3840</strain>
    </source>
</reference>
<evidence type="ECO:0000256" key="1">
    <source>
        <dbReference type="SAM" id="Coils"/>
    </source>
</evidence>
<evidence type="ECO:0000313" key="4">
    <source>
        <dbReference type="Proteomes" id="UP000244722"/>
    </source>
</evidence>
<name>A0A2T6ZCM8_TUBBO</name>
<proteinExistence type="predicted"/>
<gene>
    <name evidence="3" type="ORF">B9Z19DRAFT_1005440</name>
</gene>
<keyword evidence="1" id="KW-0175">Coiled coil</keyword>
<dbReference type="SUPFAM" id="SSF52540">
    <property type="entry name" value="P-loop containing nucleoside triphosphate hydrolases"/>
    <property type="match status" value="1"/>
</dbReference>
<comment type="caution">
    <text evidence="3">The sequence shown here is derived from an EMBL/GenBank/DDBJ whole genome shotgun (WGS) entry which is preliminary data.</text>
</comment>
<dbReference type="Pfam" id="PF01926">
    <property type="entry name" value="MMR_HSR1"/>
    <property type="match status" value="1"/>
</dbReference>
<dbReference type="GO" id="GO:0005525">
    <property type="term" value="F:GTP binding"/>
    <property type="evidence" value="ECO:0007669"/>
    <property type="project" value="InterPro"/>
</dbReference>
<dbReference type="OrthoDB" id="8954335at2759"/>
<organism evidence="3 4">
    <name type="scientific">Tuber borchii</name>
    <name type="common">White truffle</name>
    <dbReference type="NCBI Taxonomy" id="42251"/>
    <lineage>
        <taxon>Eukaryota</taxon>
        <taxon>Fungi</taxon>
        <taxon>Dikarya</taxon>
        <taxon>Ascomycota</taxon>
        <taxon>Pezizomycotina</taxon>
        <taxon>Pezizomycetes</taxon>
        <taxon>Pezizales</taxon>
        <taxon>Tuberaceae</taxon>
        <taxon>Tuber</taxon>
    </lineage>
</organism>
<dbReference type="GO" id="GO:0016787">
    <property type="term" value="F:hydrolase activity"/>
    <property type="evidence" value="ECO:0007669"/>
    <property type="project" value="UniProtKB-KW"/>
</dbReference>
<keyword evidence="4" id="KW-1185">Reference proteome</keyword>
<evidence type="ECO:0000259" key="2">
    <source>
        <dbReference type="Pfam" id="PF01926"/>
    </source>
</evidence>
<feature type="domain" description="G" evidence="2">
    <location>
        <begin position="16"/>
        <end position="79"/>
    </location>
</feature>
<dbReference type="InterPro" id="IPR006073">
    <property type="entry name" value="GTP-bd"/>
</dbReference>
<accession>A0A2T6ZCM8</accession>
<keyword evidence="3" id="KW-0378">Hydrolase</keyword>
<dbReference type="CDD" id="cd00882">
    <property type="entry name" value="Ras_like_GTPase"/>
    <property type="match status" value="1"/>
</dbReference>
<evidence type="ECO:0000313" key="3">
    <source>
        <dbReference type="EMBL" id="PUU73233.1"/>
    </source>
</evidence>
<dbReference type="Proteomes" id="UP000244722">
    <property type="component" value="Unassembled WGS sequence"/>
</dbReference>
<dbReference type="Gene3D" id="3.40.50.300">
    <property type="entry name" value="P-loop containing nucleotide triphosphate hydrolases"/>
    <property type="match status" value="1"/>
</dbReference>
<dbReference type="AlphaFoldDB" id="A0A2T6ZCM8"/>
<dbReference type="EMBL" id="NESQ01000397">
    <property type="protein sequence ID" value="PUU73233.1"/>
    <property type="molecule type" value="Genomic_DNA"/>
</dbReference>
<sequence length="307" mass="35216">MNDLRHRVKPPPPVLIAVMGKTGTGKTSFINAITEEGLKVGHGLDSCTQEIQTANTTINGRKVWLIDTPGFDDTNRSDVDILSTIADWVQQANHERKHLSGIIYFHRITDTRMEGSSMKNLRMFRELCGEKNFSNVILCTTMWGGVEEEEGRRREQELRNKENFWGSLVSRGAQVTRHRGPDFAASARKIAESLIQKDTIVLQLQEELDKNGTLSGTSAGRLLTGEIEDIKKKHQKEMEELKAEMQAANNDKEEMELLREYYKKEIEGLKKATEELEKLRAEDMKRFNKKLEEMQHQWDNRPKCIVC</sequence>
<protein>
    <submittedName>
        <fullName evidence="3">P-loop containing nucleoside triphosphate hydrolase protein</fullName>
    </submittedName>
</protein>
<feature type="coiled-coil region" evidence="1">
    <location>
        <begin position="224"/>
        <end position="282"/>
    </location>
</feature>
<dbReference type="InterPro" id="IPR027417">
    <property type="entry name" value="P-loop_NTPase"/>
</dbReference>